<evidence type="ECO:0000313" key="14">
    <source>
        <dbReference type="EMBL" id="KIQ57337.1"/>
    </source>
</evidence>
<evidence type="ECO:0000256" key="8">
    <source>
        <dbReference type="ARBA" id="ARBA00022989"/>
    </source>
</evidence>
<evidence type="ECO:0000259" key="12">
    <source>
        <dbReference type="Pfam" id="PF05134"/>
    </source>
</evidence>
<dbReference type="PATRIC" id="fig|294.124.peg.4409"/>
<dbReference type="GO" id="GO:0015628">
    <property type="term" value="P:protein secretion by the type II secretion system"/>
    <property type="evidence" value="ECO:0007669"/>
    <property type="project" value="InterPro"/>
</dbReference>
<evidence type="ECO:0000256" key="10">
    <source>
        <dbReference type="PIRNR" id="PIRNR015761"/>
    </source>
</evidence>
<comment type="subcellular location">
    <subcellularLocation>
        <location evidence="1">Cell inner membrane</location>
        <topology evidence="1">Single-pass membrane protein</topology>
    </subcellularLocation>
</comment>
<comment type="function">
    <text evidence="10">Inner membrane component of the type II secretion system required for the energy-dependent secretion of extracellular factors such as proteases and toxins from the periplasm.</text>
</comment>
<dbReference type="RefSeq" id="WP_042731794.1">
    <property type="nucleotide sequence ID" value="NZ_JXNZ01000245.1"/>
</dbReference>
<evidence type="ECO:0000259" key="13">
    <source>
        <dbReference type="Pfam" id="PF12693"/>
    </source>
</evidence>
<dbReference type="GO" id="GO:0009276">
    <property type="term" value="C:Gram-negative-bacterium-type cell wall"/>
    <property type="evidence" value="ECO:0007669"/>
    <property type="project" value="InterPro"/>
</dbReference>
<evidence type="ECO:0000256" key="1">
    <source>
        <dbReference type="ARBA" id="ARBA00004377"/>
    </source>
</evidence>
<comment type="similarity">
    <text evidence="2 10">Belongs to the GSP L family.</text>
</comment>
<dbReference type="CDD" id="cd24017">
    <property type="entry name" value="ASKHA_T2SSL_N"/>
    <property type="match status" value="1"/>
</dbReference>
<feature type="domain" description="GspL cytoplasmic actin-ATPase-like" evidence="12">
    <location>
        <begin position="72"/>
        <end position="212"/>
    </location>
</feature>
<evidence type="ECO:0000256" key="4">
    <source>
        <dbReference type="ARBA" id="ARBA00022475"/>
    </source>
</evidence>
<evidence type="ECO:0000256" key="3">
    <source>
        <dbReference type="ARBA" id="ARBA00022448"/>
    </source>
</evidence>
<gene>
    <name evidence="14" type="ORF">RL74_21385</name>
</gene>
<keyword evidence="8 11" id="KW-1133">Transmembrane helix</keyword>
<evidence type="ECO:0000256" key="2">
    <source>
        <dbReference type="ARBA" id="ARBA00005318"/>
    </source>
</evidence>
<protein>
    <recommendedName>
        <fullName evidence="10">Type II secretion system protein L</fullName>
        <shortName evidence="10">T2SS protein L</shortName>
    </recommendedName>
</protein>
<keyword evidence="4" id="KW-1003">Cell membrane</keyword>
<proteinExistence type="inferred from homology"/>
<feature type="domain" description="GspL periplasmic" evidence="13">
    <location>
        <begin position="213"/>
        <end position="366"/>
    </location>
</feature>
<reference evidence="14 15" key="1">
    <citation type="submission" date="2015-01" db="EMBL/GenBank/DDBJ databases">
        <title>Draft Genome Sequence of the Biocontrol and Plant Growth-Promoting Rhizobacteria (PGPR) Pseudomonas fluorescens UM270.</title>
        <authorList>
            <person name="Hernandez-Salmeron J.E."/>
            <person name="Santoyo G."/>
            <person name="Moreno-Hagelsieb G."/>
            <person name="Hernandez-Leon R."/>
        </authorList>
    </citation>
    <scope>NUCLEOTIDE SEQUENCE [LARGE SCALE GENOMIC DNA]</scope>
    <source>
        <strain evidence="14 15">UM270</strain>
    </source>
</reference>
<dbReference type="GO" id="GO:0005886">
    <property type="term" value="C:plasma membrane"/>
    <property type="evidence" value="ECO:0007669"/>
    <property type="project" value="UniProtKB-SubCell"/>
</dbReference>
<organism evidence="14 15">
    <name type="scientific">Pseudomonas fluorescens</name>
    <dbReference type="NCBI Taxonomy" id="294"/>
    <lineage>
        <taxon>Bacteria</taxon>
        <taxon>Pseudomonadati</taxon>
        <taxon>Pseudomonadota</taxon>
        <taxon>Gammaproteobacteria</taxon>
        <taxon>Pseudomonadales</taxon>
        <taxon>Pseudomonadaceae</taxon>
        <taxon>Pseudomonas</taxon>
    </lineage>
</organism>
<dbReference type="AlphaFoldDB" id="A0A0D0P9H4"/>
<feature type="transmembrane region" description="Helical" evidence="11">
    <location>
        <begin position="217"/>
        <end position="236"/>
    </location>
</feature>
<dbReference type="SUPFAM" id="SSF53067">
    <property type="entry name" value="Actin-like ATPase domain"/>
    <property type="match status" value="1"/>
</dbReference>
<dbReference type="Gene3D" id="3.30.1360.100">
    <property type="entry name" value="General secretion pathway protein M, EpsM"/>
    <property type="match status" value="1"/>
</dbReference>
<evidence type="ECO:0000256" key="5">
    <source>
        <dbReference type="ARBA" id="ARBA00022519"/>
    </source>
</evidence>
<dbReference type="InterPro" id="IPR024230">
    <property type="entry name" value="GspL_cyto_dom"/>
</dbReference>
<keyword evidence="3 10" id="KW-0813">Transport</keyword>
<evidence type="ECO:0000256" key="9">
    <source>
        <dbReference type="ARBA" id="ARBA00023136"/>
    </source>
</evidence>
<keyword evidence="5" id="KW-0997">Cell inner membrane</keyword>
<dbReference type="PIRSF" id="PIRSF015761">
    <property type="entry name" value="Protein_L"/>
    <property type="match status" value="1"/>
</dbReference>
<dbReference type="InterPro" id="IPR043129">
    <property type="entry name" value="ATPase_NBD"/>
</dbReference>
<keyword evidence="6 11" id="KW-0812">Transmembrane</keyword>
<dbReference type="Gene3D" id="3.30.420.380">
    <property type="match status" value="1"/>
</dbReference>
<dbReference type="Proteomes" id="UP000032101">
    <property type="component" value="Unassembled WGS sequence"/>
</dbReference>
<evidence type="ECO:0000313" key="15">
    <source>
        <dbReference type="Proteomes" id="UP000032101"/>
    </source>
</evidence>
<name>A0A0D0P9H4_PSEFL</name>
<keyword evidence="7 10" id="KW-0653">Protein transport</keyword>
<sequence length="368" mass="41204">MKTWLYLTAEGLGAPSANWPCCIWSPTGERRCLPLHEAARELLGREVVVLLPMELCSWVRSDPWPSRRPPRPQALAFAIEEQLSENLEVLHIAVGARDRQHRYPLLVTQRDRFRALLALLDEQGVAVRAVHVDADLLAGDQAFGVRWFGRWLLGGALAARVALSGPALTVLKPSLGEDIHWLDEARDRPGIDEWLLSAGGHPVDLLQGEFRRRRQRLPWRGAMAAALGVLVLSWVFSEARVRFLEGETRRLYSQSEQRFRALYPGQSRIVDLAAQFQAMQGRGGQDQDTQVARLVHLVERVVGASHVEVQRIDFRAGEGWKLQLTANSFVELEQLRERGQQNGLPLILGSASKQGNRVQAILTLENGG</sequence>
<dbReference type="InterPro" id="IPR025691">
    <property type="entry name" value="GspL_pp_dom"/>
</dbReference>
<dbReference type="GO" id="GO:0015627">
    <property type="term" value="C:type II protein secretion system complex"/>
    <property type="evidence" value="ECO:0007669"/>
    <property type="project" value="InterPro"/>
</dbReference>
<evidence type="ECO:0000256" key="11">
    <source>
        <dbReference type="SAM" id="Phobius"/>
    </source>
</evidence>
<accession>A0A0D0P9H4</accession>
<comment type="caution">
    <text evidence="14">The sequence shown here is derived from an EMBL/GenBank/DDBJ whole genome shotgun (WGS) entry which is preliminary data.</text>
</comment>
<keyword evidence="9 11" id="KW-0472">Membrane</keyword>
<dbReference type="OrthoDB" id="7011844at2"/>
<dbReference type="NCBIfam" id="TIGR01709">
    <property type="entry name" value="typeII_sec_gspL"/>
    <property type="match status" value="1"/>
</dbReference>
<evidence type="ECO:0000256" key="6">
    <source>
        <dbReference type="ARBA" id="ARBA00022692"/>
    </source>
</evidence>
<dbReference type="InterPro" id="IPR007812">
    <property type="entry name" value="T2SS_protein-GspL"/>
</dbReference>
<dbReference type="Pfam" id="PF12693">
    <property type="entry name" value="GspL_C"/>
    <property type="match status" value="1"/>
</dbReference>
<dbReference type="EMBL" id="JXNZ01000245">
    <property type="protein sequence ID" value="KIQ57337.1"/>
    <property type="molecule type" value="Genomic_DNA"/>
</dbReference>
<dbReference type="Pfam" id="PF05134">
    <property type="entry name" value="T2SSL"/>
    <property type="match status" value="1"/>
</dbReference>
<evidence type="ECO:0000256" key="7">
    <source>
        <dbReference type="ARBA" id="ARBA00022927"/>
    </source>
</evidence>